<keyword evidence="2" id="KW-0813">Transport</keyword>
<evidence type="ECO:0000313" key="10">
    <source>
        <dbReference type="Proteomes" id="UP000694408"/>
    </source>
</evidence>
<evidence type="ECO:0000256" key="1">
    <source>
        <dbReference type="ARBA" id="ARBA00004141"/>
    </source>
</evidence>
<dbReference type="Pfam" id="PF07690">
    <property type="entry name" value="MFS_1"/>
    <property type="match status" value="1"/>
</dbReference>
<feature type="transmembrane region" description="Helical" evidence="7">
    <location>
        <begin position="577"/>
        <end position="599"/>
    </location>
</feature>
<keyword evidence="10" id="KW-1185">Reference proteome</keyword>
<name>A0A8C5JF31_JUNHY</name>
<feature type="region of interest" description="Disordered" evidence="6">
    <location>
        <begin position="606"/>
        <end position="628"/>
    </location>
</feature>
<evidence type="ECO:0000256" key="3">
    <source>
        <dbReference type="ARBA" id="ARBA00022692"/>
    </source>
</evidence>
<dbReference type="PANTHER" id="PTHR23506">
    <property type="entry name" value="GH10249P"/>
    <property type="match status" value="1"/>
</dbReference>
<dbReference type="GO" id="GO:0016020">
    <property type="term" value="C:membrane"/>
    <property type="evidence" value="ECO:0007669"/>
    <property type="project" value="UniProtKB-SubCell"/>
</dbReference>
<sequence>MYRGCPGPGVHAPGRVCMPGSGVHAAGRVCMPQARCACPGPGVHAAGQVCMPRDGCACRGPGVHAPGRVCMPRAGCACRGPGVHDAGRVCMPRDGCACRGTGVRRTPRPAGCHGTAASAALSRPVRAVPAAAPGAAAPRAGHAQCRRPGWRWPRCSQSPRALPHVRRRRRCGPMGSRAAGGEQPPDDGPSEAVGEESRRLTREQLYTLVAAASINFSSMMCYSILGPFFPSEAEKKGASNTVVGLIFGCFALVNFLTSLILGNYLSQIGAKFMFVSGMFVSGCVTILFGILDKVPSGPVFIGFCFLVRAMDAISFAAAITASFSILAKAFPTNIATVLGSLEIFSGLGLVLGPPLGGFLYQSFGYEVPFIALGCIVLALVPVNMYILPRYDSTPRKESFWKLILLPKVLILCLTIFSLSACLGFFDPTISLFILKKFTLPAGYVGLVFLGLALSYSLSSPLLGLVSDKLPYIRKWLLIFGDLMTAACLFMLGPAPVLHIESQLWMFVLVLVLIGFSLGMSAIPVFPEILQCAYENGFEEGLSLLGLVSGLFNAMWSLGAFVGPILGGFLNEELGFEWAAAIQGGWPLLSGLATGIFYIIEATRKSSSSSLQNPPGDNEERTRLMGNEI</sequence>
<feature type="transmembrane region" description="Helical" evidence="7">
    <location>
        <begin position="408"/>
        <end position="434"/>
    </location>
</feature>
<dbReference type="OMA" id="RLNFEWA"/>
<evidence type="ECO:0000259" key="8">
    <source>
        <dbReference type="PROSITE" id="PS50850"/>
    </source>
</evidence>
<dbReference type="PANTHER" id="PTHR23506:SF26">
    <property type="entry name" value="MFS-TYPE TRANSPORTER SLC18B1"/>
    <property type="match status" value="1"/>
</dbReference>
<keyword evidence="4 7" id="KW-1133">Transmembrane helix</keyword>
<dbReference type="AlphaFoldDB" id="A0A8C5JF31"/>
<feature type="transmembrane region" description="Helical" evidence="7">
    <location>
        <begin position="205"/>
        <end position="225"/>
    </location>
</feature>
<feature type="transmembrane region" description="Helical" evidence="7">
    <location>
        <begin position="440"/>
        <end position="463"/>
    </location>
</feature>
<dbReference type="SUPFAM" id="SSF103473">
    <property type="entry name" value="MFS general substrate transporter"/>
    <property type="match status" value="1"/>
</dbReference>
<reference evidence="9" key="2">
    <citation type="submission" date="2025-09" db="UniProtKB">
        <authorList>
            <consortium name="Ensembl"/>
        </authorList>
    </citation>
    <scope>IDENTIFICATION</scope>
</reference>
<evidence type="ECO:0000256" key="2">
    <source>
        <dbReference type="ARBA" id="ARBA00022448"/>
    </source>
</evidence>
<evidence type="ECO:0000256" key="7">
    <source>
        <dbReference type="SAM" id="Phobius"/>
    </source>
</evidence>
<evidence type="ECO:0000256" key="4">
    <source>
        <dbReference type="ARBA" id="ARBA00022989"/>
    </source>
</evidence>
<dbReference type="InterPro" id="IPR036259">
    <property type="entry name" value="MFS_trans_sf"/>
</dbReference>
<feature type="transmembrane region" description="Helical" evidence="7">
    <location>
        <begin position="367"/>
        <end position="387"/>
    </location>
</feature>
<feature type="transmembrane region" description="Helical" evidence="7">
    <location>
        <begin position="503"/>
        <end position="529"/>
    </location>
</feature>
<comment type="subcellular location">
    <subcellularLocation>
        <location evidence="1">Membrane</location>
        <topology evidence="1">Multi-pass membrane protein</topology>
    </subcellularLocation>
</comment>
<feature type="domain" description="Major facilitator superfamily (MFS) profile" evidence="8">
    <location>
        <begin position="207"/>
        <end position="602"/>
    </location>
</feature>
<proteinExistence type="predicted"/>
<keyword evidence="5 7" id="KW-0472">Membrane</keyword>
<feature type="region of interest" description="Disordered" evidence="6">
    <location>
        <begin position="156"/>
        <end position="198"/>
    </location>
</feature>
<dbReference type="InterPro" id="IPR011701">
    <property type="entry name" value="MFS"/>
</dbReference>
<dbReference type="Gene3D" id="1.20.1250.20">
    <property type="entry name" value="MFS general substrate transporter like domains"/>
    <property type="match status" value="2"/>
</dbReference>
<feature type="transmembrane region" description="Helical" evidence="7">
    <location>
        <begin position="334"/>
        <end position="355"/>
    </location>
</feature>
<feature type="transmembrane region" description="Helical" evidence="7">
    <location>
        <begin position="272"/>
        <end position="291"/>
    </location>
</feature>
<protein>
    <submittedName>
        <fullName evidence="9">Solute carrier family 18 member B1</fullName>
    </submittedName>
</protein>
<dbReference type="InterPro" id="IPR050930">
    <property type="entry name" value="MFS_Vesicular_Transporter"/>
</dbReference>
<accession>A0A8C5JF31</accession>
<reference evidence="9" key="1">
    <citation type="submission" date="2025-08" db="UniProtKB">
        <authorList>
            <consortium name="Ensembl"/>
        </authorList>
    </citation>
    <scope>IDENTIFICATION</scope>
</reference>
<dbReference type="InterPro" id="IPR020846">
    <property type="entry name" value="MFS_dom"/>
</dbReference>
<feature type="transmembrane region" description="Helical" evidence="7">
    <location>
        <begin position="541"/>
        <end position="565"/>
    </location>
</feature>
<evidence type="ECO:0000256" key="6">
    <source>
        <dbReference type="SAM" id="MobiDB-lite"/>
    </source>
</evidence>
<dbReference type="Ensembl" id="ENSJHYT00000022620.1">
    <property type="protein sequence ID" value="ENSJHYP00000018743.1"/>
    <property type="gene ID" value="ENSJHYG00000014256.1"/>
</dbReference>
<dbReference type="PROSITE" id="PS50850">
    <property type="entry name" value="MFS"/>
    <property type="match status" value="1"/>
</dbReference>
<dbReference type="Proteomes" id="UP000694408">
    <property type="component" value="Unplaced"/>
</dbReference>
<evidence type="ECO:0000313" key="9">
    <source>
        <dbReference type="Ensembl" id="ENSJHYP00000018743.1"/>
    </source>
</evidence>
<dbReference type="GO" id="GO:0022857">
    <property type="term" value="F:transmembrane transporter activity"/>
    <property type="evidence" value="ECO:0007669"/>
    <property type="project" value="InterPro"/>
</dbReference>
<feature type="transmembrane region" description="Helical" evidence="7">
    <location>
        <begin position="245"/>
        <end position="265"/>
    </location>
</feature>
<evidence type="ECO:0000256" key="5">
    <source>
        <dbReference type="ARBA" id="ARBA00023136"/>
    </source>
</evidence>
<feature type="transmembrane region" description="Helical" evidence="7">
    <location>
        <begin position="475"/>
        <end position="497"/>
    </location>
</feature>
<keyword evidence="3 7" id="KW-0812">Transmembrane</keyword>
<organism evidence="9 10">
    <name type="scientific">Junco hyemalis</name>
    <name type="common">Dark-eyed junco</name>
    <dbReference type="NCBI Taxonomy" id="40217"/>
    <lineage>
        <taxon>Eukaryota</taxon>
        <taxon>Metazoa</taxon>
        <taxon>Chordata</taxon>
        <taxon>Craniata</taxon>
        <taxon>Vertebrata</taxon>
        <taxon>Euteleostomi</taxon>
        <taxon>Archelosauria</taxon>
        <taxon>Archosauria</taxon>
        <taxon>Dinosauria</taxon>
        <taxon>Saurischia</taxon>
        <taxon>Theropoda</taxon>
        <taxon>Coelurosauria</taxon>
        <taxon>Aves</taxon>
        <taxon>Neognathae</taxon>
        <taxon>Neoaves</taxon>
        <taxon>Telluraves</taxon>
        <taxon>Australaves</taxon>
        <taxon>Passeriformes</taxon>
        <taxon>Passerellidae</taxon>
        <taxon>Junco</taxon>
    </lineage>
</organism>
<feature type="transmembrane region" description="Helical" evidence="7">
    <location>
        <begin position="297"/>
        <end position="327"/>
    </location>
</feature>
<dbReference type="CDD" id="cd17385">
    <property type="entry name" value="MFS_SLC18B1"/>
    <property type="match status" value="1"/>
</dbReference>